<name>A0AAX6E5J7_IRIPA</name>
<proteinExistence type="predicted"/>
<evidence type="ECO:0000313" key="1">
    <source>
        <dbReference type="EMBL" id="KAJ6799326.1"/>
    </source>
</evidence>
<keyword evidence="2" id="KW-1185">Reference proteome</keyword>
<dbReference type="AlphaFoldDB" id="A0AAX6E5J7"/>
<protein>
    <submittedName>
        <fullName evidence="1">Uncharacterized protein</fullName>
    </submittedName>
</protein>
<gene>
    <name evidence="1" type="ORF">M6B38_207510</name>
</gene>
<sequence length="140" mass="14786">MLPQRCCSGYSSRSGGLAATVGSSRRSRSSVGCSAGFKWLPRVGIQALGAALLAGEDPSSDLSDWNPIWSVTLLCGGGGRSGDYPRKRWLLDATSSSSDRRLVEAWSSGDGWCSAGSPTMAVAVSSRWRWSSGESSHRRG</sequence>
<reference evidence="1" key="1">
    <citation type="journal article" date="2023" name="GigaByte">
        <title>Genome assembly of the bearded iris, Iris pallida Lam.</title>
        <authorList>
            <person name="Bruccoleri R.E."/>
            <person name="Oakeley E.J."/>
            <person name="Faust A.M.E."/>
            <person name="Altorfer M."/>
            <person name="Dessus-Babus S."/>
            <person name="Burckhardt D."/>
            <person name="Oertli M."/>
            <person name="Naumann U."/>
            <person name="Petersen F."/>
            <person name="Wong J."/>
        </authorList>
    </citation>
    <scope>NUCLEOTIDE SEQUENCE</scope>
    <source>
        <strain evidence="1">GSM-AAB239-AS_SAM_17_03QT</strain>
    </source>
</reference>
<organism evidence="1 2">
    <name type="scientific">Iris pallida</name>
    <name type="common">Sweet iris</name>
    <dbReference type="NCBI Taxonomy" id="29817"/>
    <lineage>
        <taxon>Eukaryota</taxon>
        <taxon>Viridiplantae</taxon>
        <taxon>Streptophyta</taxon>
        <taxon>Embryophyta</taxon>
        <taxon>Tracheophyta</taxon>
        <taxon>Spermatophyta</taxon>
        <taxon>Magnoliopsida</taxon>
        <taxon>Liliopsida</taxon>
        <taxon>Asparagales</taxon>
        <taxon>Iridaceae</taxon>
        <taxon>Iridoideae</taxon>
        <taxon>Irideae</taxon>
        <taxon>Iris</taxon>
    </lineage>
</organism>
<dbReference type="EMBL" id="JANAVB010039818">
    <property type="protein sequence ID" value="KAJ6799326.1"/>
    <property type="molecule type" value="Genomic_DNA"/>
</dbReference>
<comment type="caution">
    <text evidence="1">The sequence shown here is derived from an EMBL/GenBank/DDBJ whole genome shotgun (WGS) entry which is preliminary data.</text>
</comment>
<evidence type="ECO:0000313" key="2">
    <source>
        <dbReference type="Proteomes" id="UP001140949"/>
    </source>
</evidence>
<accession>A0AAX6E5J7</accession>
<dbReference type="Proteomes" id="UP001140949">
    <property type="component" value="Unassembled WGS sequence"/>
</dbReference>
<reference evidence="1" key="2">
    <citation type="submission" date="2023-04" db="EMBL/GenBank/DDBJ databases">
        <authorList>
            <person name="Bruccoleri R.E."/>
            <person name="Oakeley E.J."/>
            <person name="Faust A.-M."/>
            <person name="Dessus-Babus S."/>
            <person name="Altorfer M."/>
            <person name="Burckhardt D."/>
            <person name="Oertli M."/>
            <person name="Naumann U."/>
            <person name="Petersen F."/>
            <person name="Wong J."/>
        </authorList>
    </citation>
    <scope>NUCLEOTIDE SEQUENCE</scope>
    <source>
        <strain evidence="1">GSM-AAB239-AS_SAM_17_03QT</strain>
        <tissue evidence="1">Leaf</tissue>
    </source>
</reference>